<dbReference type="InterPro" id="IPR058637">
    <property type="entry name" value="YknX-like_C"/>
</dbReference>
<dbReference type="PANTHER" id="PTHR30469">
    <property type="entry name" value="MULTIDRUG RESISTANCE PROTEIN MDTA"/>
    <property type="match status" value="1"/>
</dbReference>
<dbReference type="InterPro" id="IPR006143">
    <property type="entry name" value="RND_pump_MFP"/>
</dbReference>
<evidence type="ECO:0000259" key="3">
    <source>
        <dbReference type="Pfam" id="PF25989"/>
    </source>
</evidence>
<dbReference type="Gene3D" id="2.40.30.170">
    <property type="match status" value="1"/>
</dbReference>
<gene>
    <name evidence="4" type="ORF">T229_01705</name>
</gene>
<protein>
    <recommendedName>
        <fullName evidence="6">RND efflux pump membrane fusion protein barrel-sandwich domain-containing protein</fullName>
    </recommendedName>
</protein>
<sequence>YKVGGVSRSQWEASKTSLDVSETAYRNLQRNTTLTSPISGVVTARNYDNGDMYNGAQPVLTVAQIQPVKLVINVSESQFTRITKGTKAEVELDVYPGETFEGTINLIHPTVNATTRTFAAEVRLPNADQRVRPGMFGRVKLNLGKTERIVVPDKAIIKQAGSGERYVYVCRDGRVLRRTVELGRRLGDRYELLSGLDGEADVVVDGQYQSAVKDSAQVEVVKN</sequence>
<proteinExistence type="inferred from homology"/>
<reference evidence="4 5" key="1">
    <citation type="submission" date="2013-11" db="EMBL/GenBank/DDBJ databases">
        <title>Single cell genomics of uncultured Tannerella BU063 (oral taxon 286).</title>
        <authorList>
            <person name="Beall C.J."/>
            <person name="Campbell A.G."/>
            <person name="Griffen A.L."/>
            <person name="Podar M."/>
            <person name="Leys E.J."/>
        </authorList>
    </citation>
    <scope>NUCLEOTIDE SEQUENCE [LARGE SCALE GENOMIC DNA]</scope>
    <source>
        <strain evidence="4">Cell 5</strain>
    </source>
</reference>
<evidence type="ECO:0000313" key="4">
    <source>
        <dbReference type="EMBL" id="ETK05678.1"/>
    </source>
</evidence>
<evidence type="ECO:0008006" key="6">
    <source>
        <dbReference type="Google" id="ProtNLM"/>
    </source>
</evidence>
<dbReference type="GO" id="GO:0015562">
    <property type="term" value="F:efflux transmembrane transporter activity"/>
    <property type="evidence" value="ECO:0007669"/>
    <property type="project" value="TreeGrafter"/>
</dbReference>
<evidence type="ECO:0000313" key="5">
    <source>
        <dbReference type="Proteomes" id="UP000018872"/>
    </source>
</evidence>
<dbReference type="GO" id="GO:1990281">
    <property type="term" value="C:efflux pump complex"/>
    <property type="evidence" value="ECO:0007669"/>
    <property type="project" value="TreeGrafter"/>
</dbReference>
<comment type="similarity">
    <text evidence="1">Belongs to the membrane fusion protein (MFP) (TC 8.A.1) family.</text>
</comment>
<organism evidence="4 5">
    <name type="scientific">Tannerella sp. oral taxon BU063 isolate Cell 5</name>
    <dbReference type="NCBI Taxonomy" id="1410950"/>
    <lineage>
        <taxon>Bacteria</taxon>
        <taxon>Pseudomonadati</taxon>
        <taxon>Bacteroidota</taxon>
        <taxon>Bacteroidia</taxon>
        <taxon>Bacteroidales</taxon>
        <taxon>Tannerellaceae</taxon>
        <taxon>Tannerella</taxon>
    </lineage>
</organism>
<dbReference type="Proteomes" id="UP000018872">
    <property type="component" value="Unassembled WGS sequence"/>
</dbReference>
<dbReference type="Gene3D" id="2.40.420.20">
    <property type="match status" value="1"/>
</dbReference>
<dbReference type="Pfam" id="PF25954">
    <property type="entry name" value="Beta-barrel_RND_2"/>
    <property type="match status" value="1"/>
</dbReference>
<evidence type="ECO:0000256" key="1">
    <source>
        <dbReference type="ARBA" id="ARBA00009477"/>
    </source>
</evidence>
<comment type="caution">
    <text evidence="4">The sequence shown here is derived from an EMBL/GenBank/DDBJ whole genome shotgun (WGS) entry which is preliminary data.</text>
</comment>
<dbReference type="AlphaFoldDB" id="W2CF61"/>
<dbReference type="NCBIfam" id="TIGR01730">
    <property type="entry name" value="RND_mfp"/>
    <property type="match status" value="1"/>
</dbReference>
<feature type="domain" description="CusB-like beta-barrel" evidence="2">
    <location>
        <begin position="70"/>
        <end position="142"/>
    </location>
</feature>
<dbReference type="SUPFAM" id="SSF111369">
    <property type="entry name" value="HlyD-like secretion proteins"/>
    <property type="match status" value="1"/>
</dbReference>
<name>W2CF61_9BACT</name>
<dbReference type="Pfam" id="PF25989">
    <property type="entry name" value="YknX_C"/>
    <property type="match status" value="1"/>
</dbReference>
<accession>W2CF61</accession>
<dbReference type="FunFam" id="2.40.30.170:FF:000010">
    <property type="entry name" value="Efflux RND transporter periplasmic adaptor subunit"/>
    <property type="match status" value="1"/>
</dbReference>
<dbReference type="InterPro" id="IPR058792">
    <property type="entry name" value="Beta-barrel_RND_2"/>
</dbReference>
<dbReference type="EMBL" id="AYYC01000354">
    <property type="protein sequence ID" value="ETK05678.1"/>
    <property type="molecule type" value="Genomic_DNA"/>
</dbReference>
<evidence type="ECO:0000259" key="2">
    <source>
        <dbReference type="Pfam" id="PF25954"/>
    </source>
</evidence>
<feature type="non-terminal residue" evidence="4">
    <location>
        <position position="1"/>
    </location>
</feature>
<dbReference type="PATRIC" id="fig|1410950.3.peg.79"/>
<feature type="domain" description="YknX-like C-terminal permuted SH3-like" evidence="3">
    <location>
        <begin position="149"/>
        <end position="220"/>
    </location>
</feature>